<dbReference type="EnsemblMetazoa" id="HelroT184317">
    <property type="protein sequence ID" value="HelroP184317"/>
    <property type="gene ID" value="HelroG184317"/>
</dbReference>
<dbReference type="EMBL" id="KB096748">
    <property type="protein sequence ID" value="ESO01477.1"/>
    <property type="molecule type" value="Genomic_DNA"/>
</dbReference>
<organism evidence="3 4">
    <name type="scientific">Helobdella robusta</name>
    <name type="common">Californian leech</name>
    <dbReference type="NCBI Taxonomy" id="6412"/>
    <lineage>
        <taxon>Eukaryota</taxon>
        <taxon>Metazoa</taxon>
        <taxon>Spiralia</taxon>
        <taxon>Lophotrochozoa</taxon>
        <taxon>Annelida</taxon>
        <taxon>Clitellata</taxon>
        <taxon>Hirudinea</taxon>
        <taxon>Rhynchobdellida</taxon>
        <taxon>Glossiphoniidae</taxon>
        <taxon>Helobdella</taxon>
    </lineage>
</organism>
<evidence type="ECO:0000313" key="4">
    <source>
        <dbReference type="Proteomes" id="UP000015101"/>
    </source>
</evidence>
<proteinExistence type="predicted"/>
<dbReference type="InParanoid" id="T1FKZ3"/>
<dbReference type="EMBL" id="AMQM01009658">
    <property type="status" value="NOT_ANNOTATED_CDS"/>
    <property type="molecule type" value="Genomic_DNA"/>
</dbReference>
<dbReference type="RefSeq" id="XP_009020426.1">
    <property type="nucleotide sequence ID" value="XM_009022178.1"/>
</dbReference>
<feature type="transmembrane region" description="Helical" evidence="1">
    <location>
        <begin position="104"/>
        <end position="124"/>
    </location>
</feature>
<dbReference type="AlphaFoldDB" id="T1FKZ3"/>
<dbReference type="CTD" id="20209492"/>
<dbReference type="KEGG" id="hro:HELRODRAFT_184317"/>
<dbReference type="HOGENOM" id="CLU_1393307_0_0_1"/>
<protein>
    <submittedName>
        <fullName evidence="2 3">Uncharacterized protein</fullName>
    </submittedName>
</protein>
<gene>
    <name evidence="3" type="primary">20209492</name>
    <name evidence="2" type="ORF">HELRODRAFT_184317</name>
</gene>
<keyword evidence="1" id="KW-0812">Transmembrane</keyword>
<dbReference type="GeneID" id="20209492"/>
<keyword evidence="4" id="KW-1185">Reference proteome</keyword>
<evidence type="ECO:0000313" key="3">
    <source>
        <dbReference type="EnsemblMetazoa" id="HelroP184317"/>
    </source>
</evidence>
<name>T1FKZ3_HELRO</name>
<evidence type="ECO:0000313" key="2">
    <source>
        <dbReference type="EMBL" id="ESO01477.1"/>
    </source>
</evidence>
<evidence type="ECO:0000256" key="1">
    <source>
        <dbReference type="SAM" id="Phobius"/>
    </source>
</evidence>
<feature type="transmembrane region" description="Helical" evidence="1">
    <location>
        <begin position="7"/>
        <end position="33"/>
    </location>
</feature>
<feature type="transmembrane region" description="Helical" evidence="1">
    <location>
        <begin position="53"/>
        <end position="71"/>
    </location>
</feature>
<reference evidence="4" key="1">
    <citation type="submission" date="2012-12" db="EMBL/GenBank/DDBJ databases">
        <authorList>
            <person name="Hellsten U."/>
            <person name="Grimwood J."/>
            <person name="Chapman J.A."/>
            <person name="Shapiro H."/>
            <person name="Aerts A."/>
            <person name="Otillar R.P."/>
            <person name="Terry A.Y."/>
            <person name="Boore J.L."/>
            <person name="Simakov O."/>
            <person name="Marletaz F."/>
            <person name="Cho S.-J."/>
            <person name="Edsinger-Gonzales E."/>
            <person name="Havlak P."/>
            <person name="Kuo D.-H."/>
            <person name="Larsson T."/>
            <person name="Lv J."/>
            <person name="Arendt D."/>
            <person name="Savage R."/>
            <person name="Osoegawa K."/>
            <person name="de Jong P."/>
            <person name="Lindberg D.R."/>
            <person name="Seaver E.C."/>
            <person name="Weisblat D.A."/>
            <person name="Putnam N.H."/>
            <person name="Grigoriev I.V."/>
            <person name="Rokhsar D.S."/>
        </authorList>
    </citation>
    <scope>NUCLEOTIDE SEQUENCE</scope>
</reference>
<dbReference type="EMBL" id="AMQM01009657">
    <property type="status" value="NOT_ANNOTATED_CDS"/>
    <property type="molecule type" value="Genomic_DNA"/>
</dbReference>
<reference evidence="3" key="3">
    <citation type="submission" date="2015-06" db="UniProtKB">
        <authorList>
            <consortium name="EnsemblMetazoa"/>
        </authorList>
    </citation>
    <scope>IDENTIFICATION</scope>
</reference>
<accession>T1FKZ3</accession>
<dbReference type="Proteomes" id="UP000015101">
    <property type="component" value="Unassembled WGS sequence"/>
</dbReference>
<dbReference type="EMBL" id="AMQM01009656">
    <property type="status" value="NOT_ANNOTATED_CDS"/>
    <property type="molecule type" value="Genomic_DNA"/>
</dbReference>
<keyword evidence="1" id="KW-0472">Membrane</keyword>
<reference evidence="2 4" key="2">
    <citation type="journal article" date="2013" name="Nature">
        <title>Insights into bilaterian evolution from three spiralian genomes.</title>
        <authorList>
            <person name="Simakov O."/>
            <person name="Marletaz F."/>
            <person name="Cho S.J."/>
            <person name="Edsinger-Gonzales E."/>
            <person name="Havlak P."/>
            <person name="Hellsten U."/>
            <person name="Kuo D.H."/>
            <person name="Larsson T."/>
            <person name="Lv J."/>
            <person name="Arendt D."/>
            <person name="Savage R."/>
            <person name="Osoegawa K."/>
            <person name="de Jong P."/>
            <person name="Grimwood J."/>
            <person name="Chapman J.A."/>
            <person name="Shapiro H."/>
            <person name="Aerts A."/>
            <person name="Otillar R.P."/>
            <person name="Terry A.Y."/>
            <person name="Boore J.L."/>
            <person name="Grigoriev I.V."/>
            <person name="Lindberg D.R."/>
            <person name="Seaver E.C."/>
            <person name="Weisblat D.A."/>
            <person name="Putnam N.H."/>
            <person name="Rokhsar D.S."/>
        </authorList>
    </citation>
    <scope>NUCLEOTIDE SEQUENCE</scope>
</reference>
<sequence length="196" mass="22027">MCKCVCVWIVFACGVFVLKSFIVLVLNLVALLAQISVGGLLTWNLYRAPNSDPIMYCSVVPCLFCLSLKWWENYSGDDRAPFANVHFLSNLASDIKRSRTKIQLCTSLVKIMTTFATLVLSAWLQMDKISPSGRYEWKNCKSQVYPETDITALQELNNNLVPTLGSAWIHMFLLNVASGIIVYFMSTVAAKIQIQQ</sequence>
<keyword evidence="1" id="KW-1133">Transmembrane helix</keyword>
<feature type="transmembrane region" description="Helical" evidence="1">
    <location>
        <begin position="167"/>
        <end position="190"/>
    </location>
</feature>